<dbReference type="InterPro" id="IPR051103">
    <property type="entry name" value="Plant_metabolite_P450s"/>
</dbReference>
<evidence type="ECO:0000256" key="7">
    <source>
        <dbReference type="ARBA" id="ARBA00022989"/>
    </source>
</evidence>
<keyword evidence="6 12" id="KW-0479">Metal-binding</keyword>
<name>A0A5B6VTA8_9ROSI</name>
<dbReference type="InterPro" id="IPR002401">
    <property type="entry name" value="Cyt_P450_E_grp-I"/>
</dbReference>
<dbReference type="GO" id="GO:0016020">
    <property type="term" value="C:membrane"/>
    <property type="evidence" value="ECO:0007669"/>
    <property type="project" value="UniProtKB-SubCell"/>
</dbReference>
<keyword evidence="5 13" id="KW-0812">Transmembrane</keyword>
<dbReference type="Proteomes" id="UP000325315">
    <property type="component" value="Unassembled WGS sequence"/>
</dbReference>
<dbReference type="PANTHER" id="PTHR24298:SF800">
    <property type="entry name" value="CYTOCHROME P450 89A2-RELATED"/>
    <property type="match status" value="1"/>
</dbReference>
<keyword evidence="9 12" id="KW-0408">Iron</keyword>
<dbReference type="EMBL" id="SMMG02000005">
    <property type="protein sequence ID" value="KAA3472177.1"/>
    <property type="molecule type" value="Genomic_DNA"/>
</dbReference>
<dbReference type="FunFam" id="1.10.630.10:FF:000012">
    <property type="entry name" value="Cytochrome P450 family protein"/>
    <property type="match status" value="2"/>
</dbReference>
<reference evidence="15" key="1">
    <citation type="journal article" date="2019" name="Plant Biotechnol. J.">
        <title>Genome sequencing of the Australian wild diploid species Gossypium australe highlights disease resistance and delayed gland morphogenesis.</title>
        <authorList>
            <person name="Cai Y."/>
            <person name="Cai X."/>
            <person name="Wang Q."/>
            <person name="Wang P."/>
            <person name="Zhang Y."/>
            <person name="Cai C."/>
            <person name="Xu Y."/>
            <person name="Wang K."/>
            <person name="Zhou Z."/>
            <person name="Wang C."/>
            <person name="Geng S."/>
            <person name="Li B."/>
            <person name="Dong Q."/>
            <person name="Hou Y."/>
            <person name="Wang H."/>
            <person name="Ai P."/>
            <person name="Liu Z."/>
            <person name="Yi F."/>
            <person name="Sun M."/>
            <person name="An G."/>
            <person name="Cheng J."/>
            <person name="Zhang Y."/>
            <person name="Shi Q."/>
            <person name="Xie Y."/>
            <person name="Shi X."/>
            <person name="Chang Y."/>
            <person name="Huang F."/>
            <person name="Chen Y."/>
            <person name="Hong S."/>
            <person name="Mi L."/>
            <person name="Sun Q."/>
            <person name="Zhang L."/>
            <person name="Zhou B."/>
            <person name="Peng R."/>
            <person name="Zhang X."/>
            <person name="Liu F."/>
        </authorList>
    </citation>
    <scope>NUCLEOTIDE SEQUENCE [LARGE SCALE GENOMIC DNA]</scope>
    <source>
        <strain evidence="15">cv. PA1801</strain>
    </source>
</reference>
<dbReference type="GO" id="GO:0020037">
    <property type="term" value="F:heme binding"/>
    <property type="evidence" value="ECO:0007669"/>
    <property type="project" value="InterPro"/>
</dbReference>
<dbReference type="PRINTS" id="PR00385">
    <property type="entry name" value="P450"/>
</dbReference>
<dbReference type="InterPro" id="IPR036396">
    <property type="entry name" value="Cyt_P450_sf"/>
</dbReference>
<evidence type="ECO:0000256" key="3">
    <source>
        <dbReference type="ARBA" id="ARBA00010617"/>
    </source>
</evidence>
<dbReference type="AlphaFoldDB" id="A0A5B6VTA8"/>
<evidence type="ECO:0000313" key="14">
    <source>
        <dbReference type="EMBL" id="KAA3472177.1"/>
    </source>
</evidence>
<gene>
    <name evidence="14" type="ORF">EPI10_022680</name>
</gene>
<keyword evidence="8" id="KW-0560">Oxidoreductase</keyword>
<dbReference type="GO" id="GO:0016709">
    <property type="term" value="F:oxidoreductase activity, acting on paired donors, with incorporation or reduction of molecular oxygen, NAD(P)H as one donor, and incorporation of one atom of oxygen"/>
    <property type="evidence" value="ECO:0007669"/>
    <property type="project" value="TreeGrafter"/>
</dbReference>
<protein>
    <submittedName>
        <fullName evidence="14">Cytochrome P450</fullName>
    </submittedName>
</protein>
<evidence type="ECO:0000256" key="11">
    <source>
        <dbReference type="ARBA" id="ARBA00023136"/>
    </source>
</evidence>
<dbReference type="PROSITE" id="PS00086">
    <property type="entry name" value="CYTOCHROME_P450"/>
    <property type="match status" value="2"/>
</dbReference>
<dbReference type="GO" id="GO:0005506">
    <property type="term" value="F:iron ion binding"/>
    <property type="evidence" value="ECO:0007669"/>
    <property type="project" value="InterPro"/>
</dbReference>
<comment type="cofactor">
    <cofactor evidence="1 12">
        <name>heme</name>
        <dbReference type="ChEBI" id="CHEBI:30413"/>
    </cofactor>
</comment>
<evidence type="ECO:0000256" key="13">
    <source>
        <dbReference type="SAM" id="Phobius"/>
    </source>
</evidence>
<evidence type="ECO:0000256" key="1">
    <source>
        <dbReference type="ARBA" id="ARBA00001971"/>
    </source>
</evidence>
<proteinExistence type="inferred from homology"/>
<evidence type="ECO:0000256" key="8">
    <source>
        <dbReference type="ARBA" id="ARBA00023002"/>
    </source>
</evidence>
<keyword evidence="11 13" id="KW-0472">Membrane</keyword>
<keyword evidence="4 12" id="KW-0349">Heme</keyword>
<sequence>METWFLFLLTISISLLLKAFFNLLFSSKKLLYPLPPSPHPTFPFIGNLLWIRKSFFHIEQSLRHHSRSLGPIVTLYIGRRPSIFVFDRSLAHQALIQNGSLFSDRPKALPTSKILTSNQHSINSASYGPTWRLFRRNLTSEILHPSRIKSYSHARKWVLDILIDALQQKAKSGESVEVLVHFRYAMLCLLAFMCFGDKLSQQQIKEIEALQRRAVNGFGRFGVLNFWPRVTKILLRKRWEQLFQLRKEREDVLMPLLRARKKGKDERLSNKESDDYVLAYVDTLLDLELPEEKRKLDEAEMVTLASEFINAGTDTTSTALQWVMANLVKYPHIQVRLLDEIKQVVGDGVEDIKEEDLQKMPYLRAVILEGLRRHPPSHFVVPHCVTEDTILGGYLIPKNSTINFMVADMGWDPKVWENPMAFKPERFLGEEVFDITGSREIKMMPFGVGRRICPGLGLALLHLEYFVANLIWKFEWKAMDGDEISLEEKQEFTIVMETPLMAHISPRKNFTPQSMETWFLILFTISISLLLKAFFNLFSSSKKPPYTLPPSPSTFPIIGNFLWVRKSFLQIEQSLRRFSRSLGPMVTLYIGPRPSIFVFDRSLTHQALIQSGSLFSDRPKSLPANKIMNSNQHNISSGSYGPNWRLFRRNLTSEILHPSRVKSYSHARKWVLDILFDGLQEKAKSGESVEVLVQFQYAMLSLLVLMCFGDKLSQQQIKEIGDLQRRVFTGFGRFNVLNLWPRVTKILLRKKWDQLFKLRKDLEDAYIPLIRARKKAKDEKLSNKGSDDYVLAYVDTLLDLELPEEKRKLDEAEMVTLASEFINAGTDTTSTALQWVMANLVKYPHIQDGLLVEIKGVVGDSVEEIKEEDLQKMPYLRAVILEGLRRHPPAHFVVPHCVAEDTVLGGYLIPKNSTINFMVADMGWDPKVWEDPMAFKPERFLGEEVFDITGSREIKMMPFGVGRRICPGLGLALLHLEYFVANLIWKFEWKAMDGDDISLEEKQEFTIVMKTPLMAHISPRKS</sequence>
<keyword evidence="15" id="KW-1185">Reference proteome</keyword>
<evidence type="ECO:0000256" key="6">
    <source>
        <dbReference type="ARBA" id="ARBA00022723"/>
    </source>
</evidence>
<comment type="subcellular location">
    <subcellularLocation>
        <location evidence="2">Membrane</location>
        <topology evidence="2">Single-pass membrane protein</topology>
    </subcellularLocation>
</comment>
<keyword evidence="10" id="KW-0503">Monooxygenase</keyword>
<evidence type="ECO:0000256" key="9">
    <source>
        <dbReference type="ARBA" id="ARBA00023004"/>
    </source>
</evidence>
<dbReference type="CDD" id="cd11075">
    <property type="entry name" value="CYP77_89"/>
    <property type="match status" value="2"/>
</dbReference>
<evidence type="ECO:0000256" key="4">
    <source>
        <dbReference type="ARBA" id="ARBA00022617"/>
    </source>
</evidence>
<dbReference type="InterPro" id="IPR017972">
    <property type="entry name" value="Cyt_P450_CS"/>
</dbReference>
<dbReference type="SUPFAM" id="SSF48264">
    <property type="entry name" value="Cytochrome P450"/>
    <property type="match status" value="2"/>
</dbReference>
<dbReference type="Gene3D" id="1.10.630.10">
    <property type="entry name" value="Cytochrome P450"/>
    <property type="match status" value="2"/>
</dbReference>
<comment type="caution">
    <text evidence="14">The sequence shown here is derived from an EMBL/GenBank/DDBJ whole genome shotgun (WGS) entry which is preliminary data.</text>
</comment>
<dbReference type="InterPro" id="IPR001128">
    <property type="entry name" value="Cyt_P450"/>
</dbReference>
<dbReference type="OrthoDB" id="1055148at2759"/>
<evidence type="ECO:0000256" key="10">
    <source>
        <dbReference type="ARBA" id="ARBA00023033"/>
    </source>
</evidence>
<evidence type="ECO:0000256" key="12">
    <source>
        <dbReference type="PIRSR" id="PIRSR602401-1"/>
    </source>
</evidence>
<feature type="binding site" description="axial binding residue" evidence="12">
    <location>
        <position position="453"/>
    </location>
    <ligand>
        <name>heme</name>
        <dbReference type="ChEBI" id="CHEBI:30413"/>
    </ligand>
    <ligandPart>
        <name>Fe</name>
        <dbReference type="ChEBI" id="CHEBI:18248"/>
    </ligandPart>
</feature>
<comment type="similarity">
    <text evidence="3">Belongs to the cytochrome P450 family.</text>
</comment>
<accession>A0A5B6VTA8</accession>
<feature type="transmembrane region" description="Helical" evidence="13">
    <location>
        <begin position="6"/>
        <end position="25"/>
    </location>
</feature>
<organism evidence="14 15">
    <name type="scientific">Gossypium australe</name>
    <dbReference type="NCBI Taxonomy" id="47621"/>
    <lineage>
        <taxon>Eukaryota</taxon>
        <taxon>Viridiplantae</taxon>
        <taxon>Streptophyta</taxon>
        <taxon>Embryophyta</taxon>
        <taxon>Tracheophyta</taxon>
        <taxon>Spermatophyta</taxon>
        <taxon>Magnoliopsida</taxon>
        <taxon>eudicotyledons</taxon>
        <taxon>Gunneridae</taxon>
        <taxon>Pentapetalae</taxon>
        <taxon>rosids</taxon>
        <taxon>malvids</taxon>
        <taxon>Malvales</taxon>
        <taxon>Malvaceae</taxon>
        <taxon>Malvoideae</taxon>
        <taxon>Gossypium</taxon>
    </lineage>
</organism>
<dbReference type="PANTHER" id="PTHR24298">
    <property type="entry name" value="FLAVONOID 3'-MONOOXYGENASE-RELATED"/>
    <property type="match status" value="1"/>
</dbReference>
<keyword evidence="7 13" id="KW-1133">Transmembrane helix</keyword>
<dbReference type="Pfam" id="PF00067">
    <property type="entry name" value="p450"/>
    <property type="match status" value="2"/>
</dbReference>
<dbReference type="PRINTS" id="PR00463">
    <property type="entry name" value="EP450I"/>
</dbReference>
<evidence type="ECO:0000256" key="5">
    <source>
        <dbReference type="ARBA" id="ARBA00022692"/>
    </source>
</evidence>
<evidence type="ECO:0000313" key="15">
    <source>
        <dbReference type="Proteomes" id="UP000325315"/>
    </source>
</evidence>
<evidence type="ECO:0000256" key="2">
    <source>
        <dbReference type="ARBA" id="ARBA00004167"/>
    </source>
</evidence>